<evidence type="ECO:0000256" key="1">
    <source>
        <dbReference type="ARBA" id="ARBA00004604"/>
    </source>
</evidence>
<protein>
    <submittedName>
        <fullName evidence="8">U3 snoRNP protein</fullName>
    </submittedName>
</protein>
<comment type="caution">
    <text evidence="8">The sequence shown here is derived from an EMBL/GenBank/DDBJ whole genome shotgun (WGS) entry which is preliminary data.</text>
</comment>
<dbReference type="InterPro" id="IPR003107">
    <property type="entry name" value="HAT"/>
</dbReference>
<sequence length="448" mass="50455">MADKARYYLEQSIPELQELEKKKIFTKEQISAITKKRSDFEHRVNATGTTPADFARYATYEMNLESLRRKRAARLGIKARSHAGQRRIFFVLDRATRRFHGDLSLWMQYIEYARKERASKVLAKVFSSVLKLHPTKPELWIFAARHAVEENADMVEARSHMQRGLRFNKGSRHLWLEYAKLEMVFIAKVLARRRVLGIDGPIPDVDEGAGDEDENGNIKLPTITGEDMDPSPPRKDQTVDSFALENIDTNPALNGAIALAIFDSAVKEFPCDFTFVNSFFELFRSFDSLNCRGKMLKHVVLHALDTAPTSPDALFLGIELPIIGVETTDPLFPNRLGTVLSNMSEAVESAVPRAALYEKFAEYMLRLVKKSAELDPGVRTVILGTLMKYFKQAETEGQATAKLYILWAETVLLRKTAEAALVVVEKGLQAFSGNKALRKAQEGLKAGL</sequence>
<evidence type="ECO:0000256" key="4">
    <source>
        <dbReference type="ARBA" id="ARBA00022737"/>
    </source>
</evidence>
<dbReference type="Proteomes" id="UP001447188">
    <property type="component" value="Unassembled WGS sequence"/>
</dbReference>
<dbReference type="InterPro" id="IPR013949">
    <property type="entry name" value="Utp6"/>
</dbReference>
<comment type="subcellular location">
    <subcellularLocation>
        <location evidence="1">Nucleus</location>
        <location evidence="1">Nucleolus</location>
    </subcellularLocation>
</comment>
<comment type="similarity">
    <text evidence="2">Belongs to the UTP6 family.</text>
</comment>
<dbReference type="SMART" id="SM00386">
    <property type="entry name" value="HAT"/>
    <property type="match status" value="3"/>
</dbReference>
<dbReference type="InterPro" id="IPR055347">
    <property type="entry name" value="UTP6_N"/>
</dbReference>
<organism evidence="8 9">
    <name type="scientific">Discina gigas</name>
    <dbReference type="NCBI Taxonomy" id="1032678"/>
    <lineage>
        <taxon>Eukaryota</taxon>
        <taxon>Fungi</taxon>
        <taxon>Dikarya</taxon>
        <taxon>Ascomycota</taxon>
        <taxon>Pezizomycotina</taxon>
        <taxon>Pezizomycetes</taxon>
        <taxon>Pezizales</taxon>
        <taxon>Discinaceae</taxon>
        <taxon>Discina</taxon>
    </lineage>
</organism>
<keyword evidence="9" id="KW-1185">Reference proteome</keyword>
<accession>A0ABR3GDB9</accession>
<keyword evidence="3" id="KW-0698">rRNA processing</keyword>
<keyword evidence="4" id="KW-0677">Repeat</keyword>
<evidence type="ECO:0000256" key="5">
    <source>
        <dbReference type="ARBA" id="ARBA00023242"/>
    </source>
</evidence>
<feature type="compositionally biased region" description="Acidic residues" evidence="6">
    <location>
        <begin position="206"/>
        <end position="215"/>
    </location>
</feature>
<evidence type="ECO:0000256" key="3">
    <source>
        <dbReference type="ARBA" id="ARBA00022552"/>
    </source>
</evidence>
<dbReference type="PANTHER" id="PTHR23271:SF1">
    <property type="entry name" value="U3 SMALL NUCLEOLAR RNA-ASSOCIATED PROTEIN 6 HOMOLOG"/>
    <property type="match status" value="1"/>
</dbReference>
<evidence type="ECO:0000313" key="8">
    <source>
        <dbReference type="EMBL" id="KAL0633967.1"/>
    </source>
</evidence>
<proteinExistence type="inferred from homology"/>
<dbReference type="Gene3D" id="1.25.40.10">
    <property type="entry name" value="Tetratricopeptide repeat domain"/>
    <property type="match status" value="1"/>
</dbReference>
<dbReference type="SUPFAM" id="SSF48452">
    <property type="entry name" value="TPR-like"/>
    <property type="match status" value="1"/>
</dbReference>
<evidence type="ECO:0000313" key="9">
    <source>
        <dbReference type="Proteomes" id="UP001447188"/>
    </source>
</evidence>
<evidence type="ECO:0000256" key="2">
    <source>
        <dbReference type="ARBA" id="ARBA00010734"/>
    </source>
</evidence>
<gene>
    <name evidence="8" type="primary">UTP6</name>
    <name evidence="8" type="ORF">Q9L58_007150</name>
</gene>
<dbReference type="EMBL" id="JBBBZM010000108">
    <property type="protein sequence ID" value="KAL0633967.1"/>
    <property type="molecule type" value="Genomic_DNA"/>
</dbReference>
<feature type="region of interest" description="Disordered" evidence="6">
    <location>
        <begin position="206"/>
        <end position="237"/>
    </location>
</feature>
<keyword evidence="5" id="KW-0539">Nucleus</keyword>
<name>A0ABR3GDB9_9PEZI</name>
<feature type="domain" description="U3 small nucleolar RNA-associated protein 6 N-terminal" evidence="7">
    <location>
        <begin position="9"/>
        <end position="81"/>
    </location>
</feature>
<evidence type="ECO:0000256" key="6">
    <source>
        <dbReference type="SAM" id="MobiDB-lite"/>
    </source>
</evidence>
<dbReference type="Pfam" id="PF08640">
    <property type="entry name" value="U3_assoc_6"/>
    <property type="match status" value="1"/>
</dbReference>
<reference evidence="8 9" key="1">
    <citation type="submission" date="2024-02" db="EMBL/GenBank/DDBJ databases">
        <title>Discinaceae phylogenomics.</title>
        <authorList>
            <person name="Dirks A.C."/>
            <person name="James T.Y."/>
        </authorList>
    </citation>
    <scope>NUCLEOTIDE SEQUENCE [LARGE SCALE GENOMIC DNA]</scope>
    <source>
        <strain evidence="8 9">ACD0624</strain>
    </source>
</reference>
<dbReference type="PANTHER" id="PTHR23271">
    <property type="entry name" value="HEPATOCELLULAR CARCINOMA-ASSOCIATED ANTIGEN 66"/>
    <property type="match status" value="1"/>
</dbReference>
<dbReference type="InterPro" id="IPR011990">
    <property type="entry name" value="TPR-like_helical_dom_sf"/>
</dbReference>
<evidence type="ECO:0000259" key="7">
    <source>
        <dbReference type="Pfam" id="PF08640"/>
    </source>
</evidence>